<keyword evidence="3" id="KW-1185">Reference proteome</keyword>
<dbReference type="EMBL" id="CP019239">
    <property type="protein sequence ID" value="APW42837.1"/>
    <property type="molecule type" value="Genomic_DNA"/>
</dbReference>
<dbReference type="RefSeq" id="WP_029709562.1">
    <property type="nucleotide sequence ID" value="NZ_CP019239.1"/>
</dbReference>
<dbReference type="AlphaFoldDB" id="A0A1P8KA04"/>
<organism evidence="2 3">
    <name type="scientific">Rhodoferax saidenbachensis</name>
    <dbReference type="NCBI Taxonomy" id="1484693"/>
    <lineage>
        <taxon>Bacteria</taxon>
        <taxon>Pseudomonadati</taxon>
        <taxon>Pseudomonadota</taxon>
        <taxon>Betaproteobacteria</taxon>
        <taxon>Burkholderiales</taxon>
        <taxon>Comamonadaceae</taxon>
        <taxon>Rhodoferax</taxon>
    </lineage>
</organism>
<gene>
    <name evidence="2" type="ORF">RS694_10030</name>
</gene>
<reference evidence="2 3" key="1">
    <citation type="submission" date="2017-01" db="EMBL/GenBank/DDBJ databases">
        <authorList>
            <person name="Mah S.A."/>
            <person name="Swanson W.J."/>
            <person name="Moy G.W."/>
            <person name="Vacquier V.D."/>
        </authorList>
    </citation>
    <scope>NUCLEOTIDE SEQUENCE [LARGE SCALE GENOMIC DNA]</scope>
    <source>
        <strain evidence="2 3">DSM 22694</strain>
    </source>
</reference>
<feature type="region of interest" description="Disordered" evidence="1">
    <location>
        <begin position="1"/>
        <end position="22"/>
    </location>
</feature>
<dbReference type="eggNOG" id="ENOG502Z9VM">
    <property type="taxonomic scope" value="Bacteria"/>
</dbReference>
<dbReference type="Proteomes" id="UP000186110">
    <property type="component" value="Chromosome"/>
</dbReference>
<evidence type="ECO:0000256" key="1">
    <source>
        <dbReference type="SAM" id="MobiDB-lite"/>
    </source>
</evidence>
<evidence type="ECO:0000313" key="3">
    <source>
        <dbReference type="Proteomes" id="UP000186110"/>
    </source>
</evidence>
<protein>
    <submittedName>
        <fullName evidence="2">Uncharacterized protein</fullName>
    </submittedName>
</protein>
<dbReference type="STRING" id="1484693.RS694_10030"/>
<accession>A0A1P8KA04</accession>
<sequence>MAQVATEGVVFPTASDGSRSTTRTGAEILAAALRPLDPDQADAALRENHWRRTYPTYFRTLVQGALPSAELVLASARAGLDAAWSSMRWEQERQQMSLHNGLATHTPHFQTLSLRGKGDAAVTPWTVPLDGEQLSGERLRMKIADWLARGIIEPSAASALERCLAHPEWFDLSDRTMVLLGAGSEAGPLRWLTRWRANVVAVDINRPEVWQRIADIALAGNGTLQIPLRNGNGVVSTDDWMARAGANLITEAPGIAAWITGFSGPLDVASLAYLDGERHVRVAMGMDMVVQAACVANPHTTLAFLATPTDMFAVARETAQAAMDAYKERPLTSRTLQSSLHLATGDRFFQPNIEEFVRGPNGVQYGVADSMVIEQGPNYALAKRLQQWRALIARAAGHRVSLNVAPSTTTVSVTKNPLLAAGFAGASSFGLEVFEPETTNALMAALWVHDLRSDQSAANPARPLAHPLELFMDNACHGGLWRSAYLPRSALPMAAALGWVRKRFTA</sequence>
<proteinExistence type="predicted"/>
<name>A0A1P8KA04_9BURK</name>
<evidence type="ECO:0000313" key="2">
    <source>
        <dbReference type="EMBL" id="APW42837.1"/>
    </source>
</evidence>
<dbReference type="KEGG" id="rsb:RS694_10030"/>